<reference evidence="1 2" key="1">
    <citation type="submission" date="2015-07" db="EMBL/GenBank/DDBJ databases">
        <title>Draft genome sequences of 17 French Clostridium botulinum group III.</title>
        <authorList>
            <person name="Woudstra C."/>
            <person name="Le Marechal C."/>
            <person name="Souillard R."/>
            <person name="Bayon-Auboyer M.-H."/>
            <person name="Dessouter D."/>
            <person name="Fach P."/>
        </authorList>
    </citation>
    <scope>NUCLEOTIDE SEQUENCE [LARGE SCALE GENOMIC DNA]</scope>
    <source>
        <strain evidence="1 2">12LNRI-CD</strain>
    </source>
</reference>
<proteinExistence type="predicted"/>
<organism evidence="1 2">
    <name type="scientific">Clostridium botulinum</name>
    <dbReference type="NCBI Taxonomy" id="1491"/>
    <lineage>
        <taxon>Bacteria</taxon>
        <taxon>Bacillati</taxon>
        <taxon>Bacillota</taxon>
        <taxon>Clostridia</taxon>
        <taxon>Eubacteriales</taxon>
        <taxon>Clostridiaceae</taxon>
        <taxon>Clostridium</taxon>
    </lineage>
</organism>
<gene>
    <name evidence="1" type="ORF">ADU74_13970</name>
</gene>
<evidence type="ECO:0000313" key="1">
    <source>
        <dbReference type="EMBL" id="KOA81899.1"/>
    </source>
</evidence>
<dbReference type="AlphaFoldDB" id="A0A9Q1ZC09"/>
<protein>
    <submittedName>
        <fullName evidence="1">Uncharacterized protein</fullName>
    </submittedName>
</protein>
<dbReference type="OrthoDB" id="2620221at2"/>
<accession>A0A9Q1ZC09</accession>
<name>A0A9Q1ZC09_CLOBO</name>
<evidence type="ECO:0000313" key="2">
    <source>
        <dbReference type="Proteomes" id="UP000037540"/>
    </source>
</evidence>
<dbReference type="RefSeq" id="WP_013720856.1">
    <property type="nucleotide sequence ID" value="NZ_LGVO01000037.1"/>
</dbReference>
<sequence>MNVIEEQQLNKDLKKVKEKFIKALVRTLNEENENRVYDGKKPLDVCFMVSIIDKQLHQYKDFLEDLSNGYTFNGYEEDESGYSNGKISLFIEKHIEDKESNLWASTYKQDYWYSIEFKYDTKDWGYCQCEPNDKGYNEEHDCCGETCDWDAPSFAITKEYYLGTCSWDGFQRDYWEYEKMFKSKEENKNKRVEDEIKERRKQEIKIQIEMLSKELLSLGS</sequence>
<dbReference type="Proteomes" id="UP000037540">
    <property type="component" value="Unassembled WGS sequence"/>
</dbReference>
<dbReference type="EMBL" id="LGVR01000116">
    <property type="protein sequence ID" value="KOA81899.1"/>
    <property type="molecule type" value="Genomic_DNA"/>
</dbReference>
<comment type="caution">
    <text evidence="1">The sequence shown here is derived from an EMBL/GenBank/DDBJ whole genome shotgun (WGS) entry which is preliminary data.</text>
</comment>